<feature type="domain" description="R3H" evidence="7">
    <location>
        <begin position="140"/>
        <end position="206"/>
    </location>
</feature>
<evidence type="ECO:0000256" key="1">
    <source>
        <dbReference type="ARBA" id="ARBA00022490"/>
    </source>
</evidence>
<keyword evidence="9" id="KW-1185">Reference proteome</keyword>
<keyword evidence="4 6" id="KW-0143">Chaperone</keyword>
<comment type="subunit">
    <text evidence="6">Forms a complex with KhpA.</text>
</comment>
<dbReference type="CDD" id="cd02414">
    <property type="entry name" value="KH-II_Jag"/>
    <property type="match status" value="1"/>
</dbReference>
<evidence type="ECO:0000313" key="8">
    <source>
        <dbReference type="EMBL" id="KWW16696.1"/>
    </source>
</evidence>
<dbReference type="GO" id="GO:0071555">
    <property type="term" value="P:cell wall organization"/>
    <property type="evidence" value="ECO:0007669"/>
    <property type="project" value="UniProtKB-KW"/>
</dbReference>
<keyword evidence="1 6" id="KW-0963">Cytoplasm</keyword>
<evidence type="ECO:0000256" key="4">
    <source>
        <dbReference type="ARBA" id="ARBA00023186"/>
    </source>
</evidence>
<name>A0A109MVZ7_9BACI</name>
<dbReference type="InterPro" id="IPR015946">
    <property type="entry name" value="KH_dom-like_a/b"/>
</dbReference>
<dbReference type="HAMAP" id="MF_00867">
    <property type="entry name" value="KhpB"/>
    <property type="match status" value="1"/>
</dbReference>
<dbReference type="PANTHER" id="PTHR35800">
    <property type="entry name" value="PROTEIN JAG"/>
    <property type="match status" value="1"/>
</dbReference>
<keyword evidence="3 6" id="KW-0133">Cell shape</keyword>
<evidence type="ECO:0000256" key="2">
    <source>
        <dbReference type="ARBA" id="ARBA00022884"/>
    </source>
</evidence>
<sequence length="206" mass="23043">MKKVTATGQSVEEAVNLALAQLNSTKDRVEIEIEEEGKKGFFGLFGARKAIVHVTLPPDPIEETLGFLKNVSLEMGVDAKIDVHRKGKNVTFQLSGDKIALLIGKRGQTLNSLQYLTQLVANRHSKQFLNITVDAEDYRNRRNETLIQLADRMANKALKTGKAVSLEPMPSYERKVIHNALLHYPRIKTTSSGVEPYRHLVITPLK</sequence>
<evidence type="ECO:0000256" key="5">
    <source>
        <dbReference type="ARBA" id="ARBA00023316"/>
    </source>
</evidence>
<dbReference type="SMART" id="SM00393">
    <property type="entry name" value="R3H"/>
    <property type="match status" value="1"/>
</dbReference>
<comment type="subcellular location">
    <subcellularLocation>
        <location evidence="6">Cytoplasm</location>
    </subcellularLocation>
</comment>
<gene>
    <name evidence="6" type="primary">khpB</name>
    <name evidence="6" type="synonym">eloR</name>
    <name evidence="8" type="ORF">AS888_07145</name>
</gene>
<dbReference type="SUPFAM" id="SSF82708">
    <property type="entry name" value="R3H domain"/>
    <property type="match status" value="1"/>
</dbReference>
<dbReference type="AlphaFoldDB" id="A0A109MVZ7"/>
<dbReference type="Gene3D" id="3.30.30.80">
    <property type="entry name" value="probable RNA-binding protein from clostridium symbiosum atcc 14940"/>
    <property type="match status" value="1"/>
</dbReference>
<comment type="caution">
    <text evidence="8">The sequence shown here is derived from an EMBL/GenBank/DDBJ whole genome shotgun (WGS) entry which is preliminary data.</text>
</comment>
<dbReference type="Pfam" id="PF14804">
    <property type="entry name" value="Jag_N"/>
    <property type="match status" value="1"/>
</dbReference>
<dbReference type="InterPro" id="IPR036867">
    <property type="entry name" value="R3H_dom_sf"/>
</dbReference>
<dbReference type="InterPro" id="IPR034079">
    <property type="entry name" value="R3H_KhpB"/>
</dbReference>
<dbReference type="GO" id="GO:0008360">
    <property type="term" value="P:regulation of cell shape"/>
    <property type="evidence" value="ECO:0007669"/>
    <property type="project" value="UniProtKB-KW"/>
</dbReference>
<dbReference type="Proteomes" id="UP000064189">
    <property type="component" value="Unassembled WGS sequence"/>
</dbReference>
<organism evidence="8 9">
    <name type="scientific">Peribacillus simplex</name>
    <dbReference type="NCBI Taxonomy" id="1478"/>
    <lineage>
        <taxon>Bacteria</taxon>
        <taxon>Bacillati</taxon>
        <taxon>Bacillota</taxon>
        <taxon>Bacilli</taxon>
        <taxon>Bacillales</taxon>
        <taxon>Bacillaceae</taxon>
        <taxon>Peribacillus</taxon>
    </lineage>
</organism>
<dbReference type="Gene3D" id="3.30.300.20">
    <property type="match status" value="1"/>
</dbReference>
<dbReference type="InterPro" id="IPR038247">
    <property type="entry name" value="Jag_N_dom_sf"/>
</dbReference>
<dbReference type="GO" id="GO:0005737">
    <property type="term" value="C:cytoplasm"/>
    <property type="evidence" value="ECO:0007669"/>
    <property type="project" value="UniProtKB-SubCell"/>
</dbReference>
<reference evidence="8 9" key="1">
    <citation type="submission" date="2015-11" db="EMBL/GenBank/DDBJ databases">
        <title>Genome Sequence of Bacillus simplex strain VanAntwerpen2.</title>
        <authorList>
            <person name="Couger M.B."/>
        </authorList>
    </citation>
    <scope>NUCLEOTIDE SEQUENCE [LARGE SCALE GENOMIC DNA]</scope>
    <source>
        <strain evidence="8 9">VanAntwerpen02</strain>
    </source>
</reference>
<dbReference type="EMBL" id="LNNH01000030">
    <property type="protein sequence ID" value="KWW16696.1"/>
    <property type="molecule type" value="Genomic_DNA"/>
</dbReference>
<dbReference type="PANTHER" id="PTHR35800:SF1">
    <property type="entry name" value="RNA-BINDING PROTEIN KHPB"/>
    <property type="match status" value="1"/>
</dbReference>
<dbReference type="Pfam" id="PF01424">
    <property type="entry name" value="R3H"/>
    <property type="match status" value="1"/>
</dbReference>
<comment type="function">
    <text evidence="6">A probable RNA chaperone. Forms a complex with KhpA which binds to cellular RNA and controls its expression. Plays a role in peptidoglycan (PG) homeostasis and cell length regulation.</text>
</comment>
<accession>A0A109MVZ7</accession>
<keyword evidence="2 6" id="KW-0694">RNA-binding</keyword>
<dbReference type="PROSITE" id="PS51061">
    <property type="entry name" value="R3H"/>
    <property type="match status" value="1"/>
</dbReference>
<dbReference type="SMART" id="SM01245">
    <property type="entry name" value="Jag_N"/>
    <property type="match status" value="1"/>
</dbReference>
<proteinExistence type="inferred from homology"/>
<protein>
    <recommendedName>
        <fullName evidence="6">RNA-binding protein KhpB</fullName>
    </recommendedName>
    <alternativeName>
        <fullName evidence="6">RNA-binding protein EloR</fullName>
    </alternativeName>
</protein>
<evidence type="ECO:0000256" key="6">
    <source>
        <dbReference type="HAMAP-Rule" id="MF_00867"/>
    </source>
</evidence>
<comment type="similarity">
    <text evidence="6">Belongs to the KhpB RNA-binding protein family.</text>
</comment>
<dbReference type="InterPro" id="IPR032782">
    <property type="entry name" value="KhpB_N"/>
</dbReference>
<dbReference type="InterPro" id="IPR038008">
    <property type="entry name" value="Jag_KH"/>
</dbReference>
<comment type="domain">
    <text evidence="6">Has an N-terminal Jag-N domain and 2 RNA-binding domains (KH and R3H).</text>
</comment>
<dbReference type="CDD" id="cd02644">
    <property type="entry name" value="R3H_jag"/>
    <property type="match status" value="1"/>
</dbReference>
<keyword evidence="5 6" id="KW-0961">Cell wall biogenesis/degradation</keyword>
<dbReference type="RefSeq" id="WP_061143181.1">
    <property type="nucleotide sequence ID" value="NZ_LNNH01000030.1"/>
</dbReference>
<dbReference type="NCBIfam" id="NF041568">
    <property type="entry name" value="Jag_EloR"/>
    <property type="match status" value="1"/>
</dbReference>
<evidence type="ECO:0000313" key="9">
    <source>
        <dbReference type="Proteomes" id="UP000064189"/>
    </source>
</evidence>
<feature type="region of interest" description="Jag_N domain" evidence="6">
    <location>
        <begin position="5"/>
        <end position="55"/>
    </location>
</feature>
<dbReference type="InterPro" id="IPR001374">
    <property type="entry name" value="R3H_dom"/>
</dbReference>
<dbReference type="GO" id="GO:0003723">
    <property type="term" value="F:RNA binding"/>
    <property type="evidence" value="ECO:0007669"/>
    <property type="project" value="UniProtKB-UniRule"/>
</dbReference>
<dbReference type="Gene3D" id="3.30.1370.50">
    <property type="entry name" value="R3H-like domain"/>
    <property type="match status" value="1"/>
</dbReference>
<evidence type="ECO:0000259" key="7">
    <source>
        <dbReference type="PROSITE" id="PS51061"/>
    </source>
</evidence>
<dbReference type="InterPro" id="IPR039247">
    <property type="entry name" value="KhpB"/>
</dbReference>
<evidence type="ECO:0000256" key="3">
    <source>
        <dbReference type="ARBA" id="ARBA00022960"/>
    </source>
</evidence>
<dbReference type="GO" id="GO:0009252">
    <property type="term" value="P:peptidoglycan biosynthetic process"/>
    <property type="evidence" value="ECO:0007669"/>
    <property type="project" value="UniProtKB-UniRule"/>
</dbReference>
<dbReference type="Pfam" id="PF13083">
    <property type="entry name" value="KH_KhpA-B"/>
    <property type="match status" value="1"/>
</dbReference>